<evidence type="ECO:0000313" key="1">
    <source>
        <dbReference type="EMBL" id="MBX65429.1"/>
    </source>
</evidence>
<sequence length="25" mass="3130">MIFIVSLNDVFWRSVGTHLDWFFIW</sequence>
<proteinExistence type="predicted"/>
<protein>
    <submittedName>
        <fullName evidence="1">Uncharacterized protein</fullName>
    </submittedName>
</protein>
<name>A0A2P2QEL7_RHIMU</name>
<accession>A0A2P2QEL7</accession>
<organism evidence="1">
    <name type="scientific">Rhizophora mucronata</name>
    <name type="common">Asiatic mangrove</name>
    <dbReference type="NCBI Taxonomy" id="61149"/>
    <lineage>
        <taxon>Eukaryota</taxon>
        <taxon>Viridiplantae</taxon>
        <taxon>Streptophyta</taxon>
        <taxon>Embryophyta</taxon>
        <taxon>Tracheophyta</taxon>
        <taxon>Spermatophyta</taxon>
        <taxon>Magnoliopsida</taxon>
        <taxon>eudicotyledons</taxon>
        <taxon>Gunneridae</taxon>
        <taxon>Pentapetalae</taxon>
        <taxon>rosids</taxon>
        <taxon>fabids</taxon>
        <taxon>Malpighiales</taxon>
        <taxon>Rhizophoraceae</taxon>
        <taxon>Rhizophora</taxon>
    </lineage>
</organism>
<dbReference type="EMBL" id="GGEC01084945">
    <property type="protein sequence ID" value="MBX65429.1"/>
    <property type="molecule type" value="Transcribed_RNA"/>
</dbReference>
<dbReference type="AlphaFoldDB" id="A0A2P2QEL7"/>
<reference evidence="1" key="1">
    <citation type="submission" date="2018-02" db="EMBL/GenBank/DDBJ databases">
        <title>Rhizophora mucronata_Transcriptome.</title>
        <authorList>
            <person name="Meera S.P."/>
            <person name="Sreeshan A."/>
            <person name="Augustine A."/>
        </authorList>
    </citation>
    <scope>NUCLEOTIDE SEQUENCE</scope>
    <source>
        <tissue evidence="1">Leaf</tissue>
    </source>
</reference>